<accession>A0A9X9QAU0</accession>
<proteinExistence type="predicted"/>
<dbReference type="EMBL" id="CYRY02046831">
    <property type="protein sequence ID" value="VCX42615.1"/>
    <property type="molecule type" value="Genomic_DNA"/>
</dbReference>
<gene>
    <name evidence="2" type="ORF">BN2614_LOCUS1</name>
</gene>
<evidence type="ECO:0000256" key="1">
    <source>
        <dbReference type="SAM" id="MobiDB-lite"/>
    </source>
</evidence>
<keyword evidence="3" id="KW-1185">Reference proteome</keyword>
<evidence type="ECO:0000313" key="2">
    <source>
        <dbReference type="EMBL" id="VCX42615.1"/>
    </source>
</evidence>
<feature type="region of interest" description="Disordered" evidence="1">
    <location>
        <begin position="46"/>
        <end position="66"/>
    </location>
</feature>
<evidence type="ECO:0000313" key="3">
    <source>
        <dbReference type="Proteomes" id="UP000269945"/>
    </source>
</evidence>
<dbReference type="Proteomes" id="UP000269945">
    <property type="component" value="Unassembled WGS sequence"/>
</dbReference>
<dbReference type="AlphaFoldDB" id="A0A9X9QAU0"/>
<name>A0A9X9QAU0_GULGU</name>
<reference evidence="2 3" key="1">
    <citation type="submission" date="2018-10" db="EMBL/GenBank/DDBJ databases">
        <authorList>
            <person name="Ekblom R."/>
            <person name="Jareborg N."/>
        </authorList>
    </citation>
    <scope>NUCLEOTIDE SEQUENCE [LARGE SCALE GENOMIC DNA]</scope>
    <source>
        <tissue evidence="2">Muscle</tissue>
    </source>
</reference>
<organism evidence="2 3">
    <name type="scientific">Gulo gulo</name>
    <name type="common">Wolverine</name>
    <name type="synonym">Gluton</name>
    <dbReference type="NCBI Taxonomy" id="48420"/>
    <lineage>
        <taxon>Eukaryota</taxon>
        <taxon>Metazoa</taxon>
        <taxon>Chordata</taxon>
        <taxon>Craniata</taxon>
        <taxon>Vertebrata</taxon>
        <taxon>Euteleostomi</taxon>
        <taxon>Mammalia</taxon>
        <taxon>Eutheria</taxon>
        <taxon>Laurasiatheria</taxon>
        <taxon>Carnivora</taxon>
        <taxon>Caniformia</taxon>
        <taxon>Musteloidea</taxon>
        <taxon>Mustelidae</taxon>
        <taxon>Guloninae</taxon>
        <taxon>Gulo</taxon>
    </lineage>
</organism>
<sequence length="127" mass="14324">MSAVDFQGMEQHEHMEPAKQYSTYSAVLSIRLTHWKKLPPHLLSPASPSKCWPANPSPSPTYSRSTGELLMPQYTFSDRRGCKRGAGCTVWDPVKRGILRQHFFFSLHPSSTLPPWAPSFTMAHTVP</sequence>
<protein>
    <submittedName>
        <fullName evidence="2">Uncharacterized protein</fullName>
    </submittedName>
</protein>
<comment type="caution">
    <text evidence="2">The sequence shown here is derived from an EMBL/GenBank/DDBJ whole genome shotgun (WGS) entry which is preliminary data.</text>
</comment>